<feature type="transmembrane region" description="Helical" evidence="6">
    <location>
        <begin position="502"/>
        <end position="524"/>
    </location>
</feature>
<dbReference type="Pfam" id="PF07690">
    <property type="entry name" value="MFS_1"/>
    <property type="match status" value="1"/>
</dbReference>
<gene>
    <name evidence="8" type="ORF">EPUL_004517</name>
</gene>
<dbReference type="GO" id="GO:0005886">
    <property type="term" value="C:plasma membrane"/>
    <property type="evidence" value="ECO:0007669"/>
    <property type="project" value="TreeGrafter"/>
</dbReference>
<keyword evidence="3 6" id="KW-0812">Transmembrane</keyword>
<feature type="transmembrane region" description="Helical" evidence="6">
    <location>
        <begin position="103"/>
        <end position="126"/>
    </location>
</feature>
<evidence type="ECO:0000256" key="6">
    <source>
        <dbReference type="SAM" id="Phobius"/>
    </source>
</evidence>
<dbReference type="OrthoDB" id="9986881at2759"/>
<dbReference type="InterPro" id="IPR036259">
    <property type="entry name" value="MFS_trans_sf"/>
</dbReference>
<feature type="transmembrane region" description="Helical" evidence="6">
    <location>
        <begin position="435"/>
        <end position="458"/>
    </location>
</feature>
<feature type="transmembrane region" description="Helical" evidence="6">
    <location>
        <begin position="331"/>
        <end position="350"/>
    </location>
</feature>
<dbReference type="Gene3D" id="1.20.1250.20">
    <property type="entry name" value="MFS general substrate transporter like domains"/>
    <property type="match status" value="1"/>
</dbReference>
<evidence type="ECO:0000256" key="1">
    <source>
        <dbReference type="ARBA" id="ARBA00004141"/>
    </source>
</evidence>
<keyword evidence="9" id="KW-1185">Reference proteome</keyword>
<feature type="transmembrane region" description="Helical" evidence="6">
    <location>
        <begin position="226"/>
        <end position="247"/>
    </location>
</feature>
<dbReference type="Proteomes" id="UP000237438">
    <property type="component" value="Unassembled WGS sequence"/>
</dbReference>
<comment type="subcellular location">
    <subcellularLocation>
        <location evidence="1">Membrane</location>
        <topology evidence="1">Multi-pass membrane protein</topology>
    </subcellularLocation>
</comment>
<organism evidence="8 9">
    <name type="scientific">Erysiphe pulchra</name>
    <dbReference type="NCBI Taxonomy" id="225359"/>
    <lineage>
        <taxon>Eukaryota</taxon>
        <taxon>Fungi</taxon>
        <taxon>Dikarya</taxon>
        <taxon>Ascomycota</taxon>
        <taxon>Pezizomycotina</taxon>
        <taxon>Leotiomycetes</taxon>
        <taxon>Erysiphales</taxon>
        <taxon>Erysiphaceae</taxon>
        <taxon>Erysiphe</taxon>
    </lineage>
</organism>
<evidence type="ECO:0000313" key="8">
    <source>
        <dbReference type="EMBL" id="POS86219.1"/>
    </source>
</evidence>
<evidence type="ECO:0000259" key="7">
    <source>
        <dbReference type="PROSITE" id="PS50850"/>
    </source>
</evidence>
<feature type="domain" description="Major facilitator superfamily (MFS) profile" evidence="7">
    <location>
        <begin position="101"/>
        <end position="531"/>
    </location>
</feature>
<dbReference type="SUPFAM" id="SSF103473">
    <property type="entry name" value="MFS general substrate transporter"/>
    <property type="match status" value="1"/>
</dbReference>
<feature type="transmembrane region" description="Helical" evidence="6">
    <location>
        <begin position="196"/>
        <end position="214"/>
    </location>
</feature>
<evidence type="ECO:0000256" key="3">
    <source>
        <dbReference type="ARBA" id="ARBA00022692"/>
    </source>
</evidence>
<evidence type="ECO:0000256" key="4">
    <source>
        <dbReference type="ARBA" id="ARBA00022989"/>
    </source>
</evidence>
<feature type="transmembrane region" description="Helical" evidence="6">
    <location>
        <begin position="410"/>
        <end position="429"/>
    </location>
</feature>
<keyword evidence="5 6" id="KW-0472">Membrane</keyword>
<dbReference type="PROSITE" id="PS50850">
    <property type="entry name" value="MFS"/>
    <property type="match status" value="1"/>
</dbReference>
<name>A0A2S4PW01_9PEZI</name>
<feature type="transmembrane region" description="Helical" evidence="6">
    <location>
        <begin position="470"/>
        <end position="496"/>
    </location>
</feature>
<dbReference type="AlphaFoldDB" id="A0A2S4PW01"/>
<proteinExistence type="predicted"/>
<feature type="transmembrane region" description="Helical" evidence="6">
    <location>
        <begin position="138"/>
        <end position="155"/>
    </location>
</feature>
<dbReference type="STRING" id="225359.A0A2S4PW01"/>
<dbReference type="PANTHER" id="PTHR23502:SF31">
    <property type="entry name" value="POLYAMINE TRANSPORTER 1"/>
    <property type="match status" value="1"/>
</dbReference>
<dbReference type="InterPro" id="IPR020846">
    <property type="entry name" value="MFS_dom"/>
</dbReference>
<protein>
    <recommendedName>
        <fullName evidence="7">Major facilitator superfamily (MFS) profile domain-containing protein</fullName>
    </recommendedName>
</protein>
<keyword evidence="2" id="KW-0813">Transport</keyword>
<reference evidence="8 9" key="1">
    <citation type="submission" date="2017-10" db="EMBL/GenBank/DDBJ databases">
        <title>Development of genomic resources for the powdery mildew, Erysiphe pulchra.</title>
        <authorList>
            <person name="Wadl P.A."/>
            <person name="Mack B.M."/>
            <person name="Moore G."/>
            <person name="Beltz S.B."/>
        </authorList>
    </citation>
    <scope>NUCLEOTIDE SEQUENCE [LARGE SCALE GENOMIC DNA]</scope>
    <source>
        <strain evidence="8">Cflorida</strain>
    </source>
</reference>
<evidence type="ECO:0000256" key="2">
    <source>
        <dbReference type="ARBA" id="ARBA00022448"/>
    </source>
</evidence>
<dbReference type="CDD" id="cd17323">
    <property type="entry name" value="MFS_Tpo1_MDR_like"/>
    <property type="match status" value="1"/>
</dbReference>
<dbReference type="FunFam" id="1.20.1250.20:FF:000011">
    <property type="entry name" value="MFS multidrug transporter, putative"/>
    <property type="match status" value="1"/>
</dbReference>
<evidence type="ECO:0000256" key="5">
    <source>
        <dbReference type="ARBA" id="ARBA00023136"/>
    </source>
</evidence>
<dbReference type="EMBL" id="PEDP01000377">
    <property type="protein sequence ID" value="POS86219.1"/>
    <property type="molecule type" value="Genomic_DNA"/>
</dbReference>
<dbReference type="InterPro" id="IPR011701">
    <property type="entry name" value="MFS"/>
</dbReference>
<dbReference type="PANTHER" id="PTHR23502">
    <property type="entry name" value="MAJOR FACILITATOR SUPERFAMILY"/>
    <property type="match status" value="1"/>
</dbReference>
<evidence type="ECO:0000313" key="9">
    <source>
        <dbReference type="Proteomes" id="UP000237438"/>
    </source>
</evidence>
<sequence length="536" mass="59280">MTSYPANTSRSLTSLDDVEENFNEFIGSQVLTHYKSNTTKIYNRSDTTIDEEKSSTSVFENGSIKWNPPLLSNPDQYLVDFDGPNDPMNAQNWKLKKKLINAAILNFNTLVSVFTSSIFSTASSAFASEYHVSDEVGILGLSLFVLGFAFGPNIWAPLSELKGRKPVLVWSRLGFSIFQIGTATARNVQTTLICRFLGGVFGAAPIAVVSGALVDMFSNKTRGIAMVLLCMAMFIGPLIAPFIGGFITQSSFGWRWTQWLTAALGFISFFLNLFLHESYAPAILVFKAVKLRQKTHNWAIHAKHEELEINFKQLITIYLSRPIRMLLKEPILILFSIYMSFIYGISYLFLTAYPIVFEEIHGIPPGNSGLPFFGMILGIVLGGTFVILTQASYSRKLTANKNINIPEWRLPPMMVGSIIFAIGIFWFAWTGYKSSIHWIIPTLSGIPTGFGLIVIFIQSINYLVDTYLKFTASALAGSSLLRSLAGAGFPLFSGALFNTLGINWGCTILGFIAALLVLAPIIFYKYGSRIRASSSL</sequence>
<comment type="caution">
    <text evidence="8">The sequence shown here is derived from an EMBL/GenBank/DDBJ whole genome shotgun (WGS) entry which is preliminary data.</text>
</comment>
<keyword evidence="4 6" id="KW-1133">Transmembrane helix</keyword>
<accession>A0A2S4PW01</accession>
<dbReference type="GO" id="GO:0022857">
    <property type="term" value="F:transmembrane transporter activity"/>
    <property type="evidence" value="ECO:0007669"/>
    <property type="project" value="InterPro"/>
</dbReference>
<feature type="transmembrane region" description="Helical" evidence="6">
    <location>
        <begin position="370"/>
        <end position="389"/>
    </location>
</feature>